<dbReference type="PANTHER" id="PTHR33572:SF3">
    <property type="entry name" value="VELVET COMPLEX SUBUNIT B"/>
    <property type="match status" value="1"/>
</dbReference>
<evidence type="ECO:0000256" key="4">
    <source>
        <dbReference type="ARBA" id="ARBA00023242"/>
    </source>
</evidence>
<dbReference type="GO" id="GO:0005634">
    <property type="term" value="C:nucleus"/>
    <property type="evidence" value="ECO:0000318"/>
    <property type="project" value="GO_Central"/>
</dbReference>
<dbReference type="PANTHER" id="PTHR33572">
    <property type="entry name" value="SPORE DEVELOPMENT REGULATOR VOSA"/>
    <property type="match status" value="1"/>
</dbReference>
<dbReference type="PaxDb" id="214684-Q5K9I1"/>
<organism evidence="7 8">
    <name type="scientific">Cryptococcus deneoformans (strain JEC21 / ATCC MYA-565)</name>
    <name type="common">Cryptococcus neoformans var. neoformans serotype D</name>
    <dbReference type="NCBI Taxonomy" id="214684"/>
    <lineage>
        <taxon>Eukaryota</taxon>
        <taxon>Fungi</taxon>
        <taxon>Dikarya</taxon>
        <taxon>Basidiomycota</taxon>
        <taxon>Agaricomycotina</taxon>
        <taxon>Tremellomycetes</taxon>
        <taxon>Tremellales</taxon>
        <taxon>Cryptococcaceae</taxon>
        <taxon>Cryptococcus</taxon>
        <taxon>Cryptococcus neoformans species complex</taxon>
    </lineage>
</organism>
<evidence type="ECO:0000313" key="8">
    <source>
        <dbReference type="Proteomes" id="UP000002149"/>
    </source>
</evidence>
<feature type="compositionally biased region" description="Polar residues" evidence="5">
    <location>
        <begin position="435"/>
        <end position="455"/>
    </location>
</feature>
<accession>Q5K9I1</accession>
<dbReference type="PROSITE" id="PS51821">
    <property type="entry name" value="VELVET"/>
    <property type="match status" value="1"/>
</dbReference>
<accession>Q55K17</accession>
<name>Q5K9I1_CRYD1</name>
<dbReference type="EMBL" id="AE017351">
    <property type="protein sequence ID" value="AAW46147.1"/>
    <property type="molecule type" value="Genomic_DNA"/>
</dbReference>
<feature type="compositionally biased region" description="Polar residues" evidence="5">
    <location>
        <begin position="46"/>
        <end position="59"/>
    </location>
</feature>
<feature type="compositionally biased region" description="Basic and acidic residues" evidence="5">
    <location>
        <begin position="31"/>
        <end position="43"/>
    </location>
</feature>
<evidence type="ECO:0000259" key="6">
    <source>
        <dbReference type="PROSITE" id="PS51821"/>
    </source>
</evidence>
<dbReference type="KEGG" id="cne:CNK01850"/>
<keyword evidence="3" id="KW-0804">Transcription</keyword>
<dbReference type="VEuPathDB" id="FungiDB:CNK01850"/>
<evidence type="ECO:0000313" key="7">
    <source>
        <dbReference type="EMBL" id="AAW46147.1"/>
    </source>
</evidence>
<dbReference type="InterPro" id="IPR037525">
    <property type="entry name" value="Velvet_dom"/>
</dbReference>
<dbReference type="GO" id="GO:0030435">
    <property type="term" value="P:sporulation resulting in formation of a cellular spore"/>
    <property type="evidence" value="ECO:0000318"/>
    <property type="project" value="GO_Central"/>
</dbReference>
<feature type="domain" description="Velvet" evidence="6">
    <location>
        <begin position="82"/>
        <end position="375"/>
    </location>
</feature>
<dbReference type="eggNOG" id="ENOG502SSVH">
    <property type="taxonomic scope" value="Eukaryota"/>
</dbReference>
<feature type="region of interest" description="Disordered" evidence="5">
    <location>
        <begin position="1"/>
        <end position="59"/>
    </location>
</feature>
<feature type="compositionally biased region" description="Polar residues" evidence="5">
    <location>
        <begin position="184"/>
        <end position="208"/>
    </location>
</feature>
<gene>
    <name evidence="7" type="ordered locus">CNK01850</name>
</gene>
<feature type="compositionally biased region" description="Basic and acidic residues" evidence="5">
    <location>
        <begin position="228"/>
        <end position="245"/>
    </location>
</feature>
<evidence type="ECO:0000256" key="3">
    <source>
        <dbReference type="ARBA" id="ARBA00023163"/>
    </source>
</evidence>
<dbReference type="Proteomes" id="UP000002149">
    <property type="component" value="Chromosome 11"/>
</dbReference>
<keyword evidence="2" id="KW-0805">Transcription regulation</keyword>
<feature type="region of interest" description="Disordered" evidence="5">
    <location>
        <begin position="174"/>
        <end position="273"/>
    </location>
</feature>
<protein>
    <recommendedName>
        <fullName evidence="6">Velvet domain-containing protein</fullName>
    </recommendedName>
</protein>
<sequence>MPFPQPSQDTESQYVSSSAVPSITRSVATAVEKHGSQFEREPDASLSISASASQPNNGNMRSGNALVLFTPPIILQKGIFSGKQMRFALTVEQEPVLGRRKTEKDRRPLGPAPIVRLRAVECRSADDDAGVIEEEVDAGTLDAVNIVCAADLCAPMVSQYSAIEETSGVKLLRGSEHQPHGENDTSSANFPGATSSEQASSGPSTQAQKARDQAATSEVDPASLGDRSLAEDVVRGEKAAKEWKRPKSSGEMSSGSATETGSAHRGGAGRGAAVPERNLYGNLHVGGVKVPDLEGKMGVWFLFTDLCVRQEGSYSLRFRCYDITAVEEEGLPVAQLVECRSQPFRIYSPRQIPMLPKLTELAEHFARLGFKLNTRKNDRTAQSPPPPPPSTAPLSAEAAVSATGSRPQPCPIQPLDPSSHMSSSSSTSNSEKAMKSTSTGQSTSFLTDNTSKTSNSLGGSGVSGAKGASTGDGAVFAADIGEQRGK</sequence>
<keyword evidence="4" id="KW-0539">Nucleus</keyword>
<dbReference type="InParanoid" id="Q5K9I1"/>
<dbReference type="InterPro" id="IPR021740">
    <property type="entry name" value="Velvet"/>
</dbReference>
<feature type="compositionally biased region" description="Polar residues" evidence="5">
    <location>
        <begin position="1"/>
        <end position="27"/>
    </location>
</feature>
<reference evidence="7 8" key="1">
    <citation type="journal article" date="2005" name="Science">
        <title>The genome of the basidiomycetous yeast and human pathogen Cryptococcus neoformans.</title>
        <authorList>
            <person name="Loftus B.J."/>
            <person name="Fung E."/>
            <person name="Roncaglia P."/>
            <person name="Rowley D."/>
            <person name="Amedeo P."/>
            <person name="Bruno D."/>
            <person name="Vamathevan J."/>
            <person name="Miranda M."/>
            <person name="Anderson I.J."/>
            <person name="Fraser J.A."/>
            <person name="Allen J.E."/>
            <person name="Bosdet I.E."/>
            <person name="Brent M.R."/>
            <person name="Chiu R."/>
            <person name="Doering T.L."/>
            <person name="Donlin M.J."/>
            <person name="D'Souza C.A."/>
            <person name="Fox D.S."/>
            <person name="Grinberg V."/>
            <person name="Fu J."/>
            <person name="Fukushima M."/>
            <person name="Haas B.J."/>
            <person name="Huang J.C."/>
            <person name="Janbon G."/>
            <person name="Jones S.J."/>
            <person name="Koo H.L."/>
            <person name="Krzywinski M.I."/>
            <person name="Kwon-Chung J.K."/>
            <person name="Lengeler K.B."/>
            <person name="Maiti R."/>
            <person name="Marra M.A."/>
            <person name="Marra R.E."/>
            <person name="Mathewson C.A."/>
            <person name="Mitchell T.G."/>
            <person name="Pertea M."/>
            <person name="Riggs F.R."/>
            <person name="Salzberg S.L."/>
            <person name="Schein J.E."/>
            <person name="Shvartsbeyn A."/>
            <person name="Shin H."/>
            <person name="Shumway M."/>
            <person name="Specht C.A."/>
            <person name="Suh B.B."/>
            <person name="Tenney A."/>
            <person name="Utterback T.R."/>
            <person name="Wickes B.L."/>
            <person name="Wortman J.R."/>
            <person name="Wye N.H."/>
            <person name="Kronstad J.W."/>
            <person name="Lodge J.K."/>
            <person name="Heitman J."/>
            <person name="Davis R.W."/>
            <person name="Fraser C.M."/>
            <person name="Hyman R.W."/>
        </authorList>
    </citation>
    <scope>NUCLEOTIDE SEQUENCE [LARGE SCALE GENOMIC DNA]</scope>
    <source>
        <strain evidence="8">JEC21 / ATCC MYA-565</strain>
    </source>
</reference>
<keyword evidence="8" id="KW-1185">Reference proteome</keyword>
<proteinExistence type="predicted"/>
<dbReference type="OrthoDB" id="2574492at2759"/>
<dbReference type="HOGENOM" id="CLU_561411_0_0_1"/>
<dbReference type="Pfam" id="PF11754">
    <property type="entry name" value="Velvet"/>
    <property type="match status" value="1"/>
</dbReference>
<dbReference type="InterPro" id="IPR038491">
    <property type="entry name" value="Velvet_dom_sf"/>
</dbReference>
<dbReference type="GO" id="GO:0005992">
    <property type="term" value="P:trehalose biosynthetic process"/>
    <property type="evidence" value="ECO:0000318"/>
    <property type="project" value="GO_Central"/>
</dbReference>
<dbReference type="Gene3D" id="2.60.40.3960">
    <property type="entry name" value="Velvet domain"/>
    <property type="match status" value="1"/>
</dbReference>
<evidence type="ECO:0000256" key="1">
    <source>
        <dbReference type="ARBA" id="ARBA00004123"/>
    </source>
</evidence>
<comment type="subcellular location">
    <subcellularLocation>
        <location evidence="1">Nucleus</location>
    </subcellularLocation>
</comment>
<dbReference type="OMA" id="IQAECFG"/>
<dbReference type="GeneID" id="3254403"/>
<evidence type="ECO:0000256" key="2">
    <source>
        <dbReference type="ARBA" id="ARBA00023015"/>
    </source>
</evidence>
<feature type="region of interest" description="Disordered" evidence="5">
    <location>
        <begin position="375"/>
        <end position="473"/>
    </location>
</feature>
<evidence type="ECO:0000256" key="5">
    <source>
        <dbReference type="SAM" id="MobiDB-lite"/>
    </source>
</evidence>
<feature type="compositionally biased region" description="Basic and acidic residues" evidence="5">
    <location>
        <begin position="174"/>
        <end position="183"/>
    </location>
</feature>
<feature type="compositionally biased region" description="Low complexity" evidence="5">
    <location>
        <begin position="418"/>
        <end position="430"/>
    </location>
</feature>
<dbReference type="RefSeq" id="XP_567664.1">
    <property type="nucleotide sequence ID" value="XM_567664.2"/>
</dbReference>
<dbReference type="AlphaFoldDB" id="Q5K9I1"/>
<feature type="compositionally biased region" description="Polar residues" evidence="5">
    <location>
        <begin position="250"/>
        <end position="261"/>
    </location>
</feature>